<gene>
    <name evidence="1" type="ORF">MPLG2_3525</name>
</gene>
<dbReference type="Gene3D" id="3.40.50.300">
    <property type="entry name" value="P-loop containing nucleotide triphosphate hydrolases"/>
    <property type="match status" value="1"/>
</dbReference>
<dbReference type="GO" id="GO:0008817">
    <property type="term" value="F:corrinoid adenosyltransferase activity"/>
    <property type="evidence" value="ECO:0007669"/>
    <property type="project" value="InterPro"/>
</dbReference>
<sequence>MTRGMPSAVPDDGLSTQQRRLRPALIVNTGDGKGKSTAAFGTALRGWAQGWSIGVFQFVKSSSWHTGERVAFEALDALHRETGQGGPVGWIAEGLGFTWTRRGGDLDAQAEIARATWGHVRELMAAQAHRLYVLDEFTYPLLRGWVDLDEVLQVLAERPGTQHVIVTGRRAPEALCELATTVTEMTKHKHPFDQGQKGQSGIEW</sequence>
<name>A0A2N9JKJ0_9ACTN</name>
<dbReference type="InterPro" id="IPR027417">
    <property type="entry name" value="P-loop_NTPase"/>
</dbReference>
<reference evidence="1 2" key="1">
    <citation type="submission" date="2018-02" db="EMBL/GenBank/DDBJ databases">
        <authorList>
            <person name="Cohen D.B."/>
            <person name="Kent A.D."/>
        </authorList>
    </citation>
    <scope>NUCLEOTIDE SEQUENCE [LARGE SCALE GENOMIC DNA]</scope>
    <source>
        <strain evidence="1">1</strain>
    </source>
</reference>
<dbReference type="KEGG" id="mgg:MPLG2_3525"/>
<accession>A0A2N9JKJ0</accession>
<dbReference type="AlphaFoldDB" id="A0A2N9JKJ0"/>
<dbReference type="GO" id="GO:0005524">
    <property type="term" value="F:ATP binding"/>
    <property type="evidence" value="ECO:0007669"/>
    <property type="project" value="InterPro"/>
</dbReference>
<protein>
    <submittedName>
        <fullName evidence="1">Cob(I)yrinic acid a,c-diamide adenosyltransferase</fullName>
    </submittedName>
</protein>
<dbReference type="NCBIfam" id="NF004637">
    <property type="entry name" value="PRK05986.1"/>
    <property type="match status" value="1"/>
</dbReference>
<dbReference type="PANTHER" id="PTHR46638">
    <property type="entry name" value="CORRINOID ADENOSYLTRANSFERASE"/>
    <property type="match status" value="1"/>
</dbReference>
<keyword evidence="2" id="KW-1185">Reference proteome</keyword>
<dbReference type="GO" id="GO:0009236">
    <property type="term" value="P:cobalamin biosynthetic process"/>
    <property type="evidence" value="ECO:0007669"/>
    <property type="project" value="InterPro"/>
</dbReference>
<evidence type="ECO:0000313" key="2">
    <source>
        <dbReference type="Proteomes" id="UP000238164"/>
    </source>
</evidence>
<keyword evidence="1" id="KW-0808">Transferase</keyword>
<dbReference type="OrthoDB" id="9810309at2"/>
<dbReference type="PIRSF" id="PIRSF015617">
    <property type="entry name" value="Adensltrnsf_CobA"/>
    <property type="match status" value="1"/>
</dbReference>
<dbReference type="EMBL" id="LT985188">
    <property type="protein sequence ID" value="SPD88555.1"/>
    <property type="molecule type" value="Genomic_DNA"/>
</dbReference>
<evidence type="ECO:0000313" key="1">
    <source>
        <dbReference type="EMBL" id="SPD88555.1"/>
    </source>
</evidence>
<dbReference type="InterPro" id="IPR003724">
    <property type="entry name" value="CblAdoTrfase_CobA"/>
</dbReference>
<proteinExistence type="predicted"/>
<dbReference type="Proteomes" id="UP000238164">
    <property type="component" value="Chromosome 1"/>
</dbReference>
<dbReference type="SUPFAM" id="SSF52540">
    <property type="entry name" value="P-loop containing nucleoside triphosphate hydrolases"/>
    <property type="match status" value="1"/>
</dbReference>
<dbReference type="NCBIfam" id="TIGR00708">
    <property type="entry name" value="cobA"/>
    <property type="match status" value="1"/>
</dbReference>
<dbReference type="PANTHER" id="PTHR46638:SF1">
    <property type="entry name" value="CORRINOID ADENOSYLTRANSFERASE"/>
    <property type="match status" value="1"/>
</dbReference>
<dbReference type="Pfam" id="PF02572">
    <property type="entry name" value="CobA_CobO_BtuR"/>
    <property type="match status" value="1"/>
</dbReference>
<organism evidence="1 2">
    <name type="scientific">Micropruina glycogenica</name>
    <dbReference type="NCBI Taxonomy" id="75385"/>
    <lineage>
        <taxon>Bacteria</taxon>
        <taxon>Bacillati</taxon>
        <taxon>Actinomycetota</taxon>
        <taxon>Actinomycetes</taxon>
        <taxon>Propionibacteriales</taxon>
        <taxon>Nocardioidaceae</taxon>
        <taxon>Micropruina</taxon>
    </lineage>
</organism>